<dbReference type="AlphaFoldDB" id="A0A2T1BX21"/>
<reference evidence="3 4" key="2">
    <citation type="submission" date="2018-03" db="EMBL/GenBank/DDBJ databases">
        <title>The ancient ancestry and fast evolution of plastids.</title>
        <authorList>
            <person name="Moore K.R."/>
            <person name="Magnabosco C."/>
            <person name="Momper L."/>
            <person name="Gold D.A."/>
            <person name="Bosak T."/>
            <person name="Fournier G.P."/>
        </authorList>
    </citation>
    <scope>NUCLEOTIDE SEQUENCE [LARGE SCALE GENOMIC DNA]</scope>
    <source>
        <strain evidence="3 4">CCAP 1448/3</strain>
    </source>
</reference>
<dbReference type="Gene3D" id="3.30.559.30">
    <property type="entry name" value="Nonribosomal peptide synthetase, condensation domain"/>
    <property type="match status" value="1"/>
</dbReference>
<proteinExistence type="predicted"/>
<evidence type="ECO:0000313" key="3">
    <source>
        <dbReference type="EMBL" id="PSB00559.1"/>
    </source>
</evidence>
<name>A0A2T1BX21_9CYAN</name>
<dbReference type="RefSeq" id="WP_146131722.1">
    <property type="nucleotide sequence ID" value="NZ_CAWNTC010000239.1"/>
</dbReference>
<dbReference type="Gene3D" id="3.40.50.980">
    <property type="match status" value="2"/>
</dbReference>
<dbReference type="Pfam" id="PF00501">
    <property type="entry name" value="AMP-binding"/>
    <property type="match status" value="1"/>
</dbReference>
<dbReference type="GO" id="GO:0008610">
    <property type="term" value="P:lipid biosynthetic process"/>
    <property type="evidence" value="ECO:0007669"/>
    <property type="project" value="UniProtKB-ARBA"/>
</dbReference>
<reference evidence="3 4" key="1">
    <citation type="submission" date="2018-02" db="EMBL/GenBank/DDBJ databases">
        <authorList>
            <person name="Cohen D.B."/>
            <person name="Kent A.D."/>
        </authorList>
    </citation>
    <scope>NUCLEOTIDE SEQUENCE [LARGE SCALE GENOMIC DNA]</scope>
    <source>
        <strain evidence="3 4">CCAP 1448/3</strain>
    </source>
</reference>
<comment type="caution">
    <text evidence="3">The sequence shown here is derived from an EMBL/GenBank/DDBJ whole genome shotgun (WGS) entry which is preliminary data.</text>
</comment>
<dbReference type="GO" id="GO:0005829">
    <property type="term" value="C:cytosol"/>
    <property type="evidence" value="ECO:0007669"/>
    <property type="project" value="TreeGrafter"/>
</dbReference>
<dbReference type="EMBL" id="PVWJ01000191">
    <property type="protein sequence ID" value="PSB00559.1"/>
    <property type="molecule type" value="Genomic_DNA"/>
</dbReference>
<gene>
    <name evidence="3" type="ORF">C7B64_22895</name>
</gene>
<dbReference type="PANTHER" id="PTHR45527:SF14">
    <property type="entry name" value="PLIPASTATIN SYNTHASE SUBUNIT B"/>
    <property type="match status" value="1"/>
</dbReference>
<dbReference type="Gene3D" id="3.30.559.10">
    <property type="entry name" value="Chloramphenicol acetyltransferase-like domain"/>
    <property type="match status" value="1"/>
</dbReference>
<dbReference type="SUPFAM" id="SSF52777">
    <property type="entry name" value="CoA-dependent acyltransferases"/>
    <property type="match status" value="2"/>
</dbReference>
<dbReference type="Proteomes" id="UP000238762">
    <property type="component" value="Unassembled WGS sequence"/>
</dbReference>
<sequence>MLDTPTKESNLTIEGYDLSPQQKHLWQLQQSSSTIQPYRVQCAVEIKGNLDSILLKKTVEKVVAKHEILRTSFQLVPGLTFPLQVIGESKIRWIDRDINLNLEQTYDCFREFPFDLPSGEVLHCCLFSESSDRHILMLELSGLCADRLGLSNLIQEISYVYEGGDISTDTLQYADISAWQNDLLAAPEGQVGRDYWQQQNLQMQVKLPGEKPVFEPLEFEPQVFRRSLDGTLFQSLADLSSHNKTSIETVILAIWQIFWFKITGIYHLAIAAAFSGRKYAELQSSIGTLTKYLPLSLEFDNSCTLKQVIQKLDLARNEGERWQEYGDRQTLNLNLDFGFDYLERQVDIIESDITWSLIQQYSCLDRLKIRLSCQEKSDGLDTCFYYDRNLLDFEYIEQLCSQFETLIKNAIANPETAISELGIISDRERQQLLFDFNHTAAEYPQDKCFHQLFSEQVKRTPDNIAVVFEDAKLTYQQLESRANNLANYLQQLGVDRETLVGIYLERSLEVAIAILGILKAGGAYVPLDPAYPQERLNFILKDARIELLLTKKHLTTNLPNFPHKILYLDENNTPDI</sequence>
<accession>A0A2T1BX21</accession>
<dbReference type="OrthoDB" id="9765680at2"/>
<feature type="non-terminal residue" evidence="3">
    <location>
        <position position="576"/>
    </location>
</feature>
<organism evidence="3 4">
    <name type="scientific">Merismopedia glauca CCAP 1448/3</name>
    <dbReference type="NCBI Taxonomy" id="1296344"/>
    <lineage>
        <taxon>Bacteria</taxon>
        <taxon>Bacillati</taxon>
        <taxon>Cyanobacteriota</taxon>
        <taxon>Cyanophyceae</taxon>
        <taxon>Synechococcales</taxon>
        <taxon>Merismopediaceae</taxon>
        <taxon>Merismopedia</taxon>
    </lineage>
</organism>
<dbReference type="InterPro" id="IPR001242">
    <property type="entry name" value="Condensation_dom"/>
</dbReference>
<keyword evidence="4" id="KW-1185">Reference proteome</keyword>
<dbReference type="GO" id="GO:0044550">
    <property type="term" value="P:secondary metabolite biosynthetic process"/>
    <property type="evidence" value="ECO:0007669"/>
    <property type="project" value="TreeGrafter"/>
</dbReference>
<feature type="domain" description="Condensation" evidence="2">
    <location>
        <begin position="16"/>
        <end position="433"/>
    </location>
</feature>
<feature type="domain" description="AMP-dependent synthetase/ligase" evidence="1">
    <location>
        <begin position="453"/>
        <end position="555"/>
    </location>
</feature>
<dbReference type="InterPro" id="IPR023213">
    <property type="entry name" value="CAT-like_dom_sf"/>
</dbReference>
<dbReference type="PANTHER" id="PTHR45527">
    <property type="entry name" value="NONRIBOSOMAL PEPTIDE SYNTHETASE"/>
    <property type="match status" value="1"/>
</dbReference>
<dbReference type="Pfam" id="PF00668">
    <property type="entry name" value="Condensation"/>
    <property type="match status" value="1"/>
</dbReference>
<evidence type="ECO:0000259" key="2">
    <source>
        <dbReference type="Pfam" id="PF00668"/>
    </source>
</evidence>
<dbReference type="GO" id="GO:0003824">
    <property type="term" value="F:catalytic activity"/>
    <property type="evidence" value="ECO:0007669"/>
    <property type="project" value="InterPro"/>
</dbReference>
<protein>
    <submittedName>
        <fullName evidence="3">Non-ribosomal peptide synthetase</fullName>
    </submittedName>
</protein>
<evidence type="ECO:0000313" key="4">
    <source>
        <dbReference type="Proteomes" id="UP000238762"/>
    </source>
</evidence>
<dbReference type="GO" id="GO:0031177">
    <property type="term" value="F:phosphopantetheine binding"/>
    <property type="evidence" value="ECO:0007669"/>
    <property type="project" value="TreeGrafter"/>
</dbReference>
<evidence type="ECO:0000259" key="1">
    <source>
        <dbReference type="Pfam" id="PF00501"/>
    </source>
</evidence>
<dbReference type="GO" id="GO:0043041">
    <property type="term" value="P:amino acid activation for nonribosomal peptide biosynthetic process"/>
    <property type="evidence" value="ECO:0007669"/>
    <property type="project" value="TreeGrafter"/>
</dbReference>
<dbReference type="SUPFAM" id="SSF56801">
    <property type="entry name" value="Acetyl-CoA synthetase-like"/>
    <property type="match status" value="1"/>
</dbReference>
<dbReference type="InterPro" id="IPR000873">
    <property type="entry name" value="AMP-dep_synth/lig_dom"/>
</dbReference>